<feature type="region of interest" description="Disordered" evidence="1">
    <location>
        <begin position="572"/>
        <end position="617"/>
    </location>
</feature>
<feature type="compositionally biased region" description="Pro residues" evidence="1">
    <location>
        <begin position="167"/>
        <end position="178"/>
    </location>
</feature>
<keyword evidence="3" id="KW-1185">Reference proteome</keyword>
<feature type="compositionally biased region" description="Acidic residues" evidence="1">
    <location>
        <begin position="578"/>
        <end position="597"/>
    </location>
</feature>
<reference evidence="2" key="1">
    <citation type="submission" date="2023-03" db="EMBL/GenBank/DDBJ databases">
        <title>Massive genome expansion in bonnet fungi (Mycena s.s.) driven by repeated elements and novel gene families across ecological guilds.</title>
        <authorList>
            <consortium name="Lawrence Berkeley National Laboratory"/>
            <person name="Harder C.B."/>
            <person name="Miyauchi S."/>
            <person name="Viragh M."/>
            <person name="Kuo A."/>
            <person name="Thoen E."/>
            <person name="Andreopoulos B."/>
            <person name="Lu D."/>
            <person name="Skrede I."/>
            <person name="Drula E."/>
            <person name="Henrissat B."/>
            <person name="Morin E."/>
            <person name="Kohler A."/>
            <person name="Barry K."/>
            <person name="LaButti K."/>
            <person name="Morin E."/>
            <person name="Salamov A."/>
            <person name="Lipzen A."/>
            <person name="Mereny Z."/>
            <person name="Hegedus B."/>
            <person name="Baldrian P."/>
            <person name="Stursova M."/>
            <person name="Weitz H."/>
            <person name="Taylor A."/>
            <person name="Grigoriev I.V."/>
            <person name="Nagy L.G."/>
            <person name="Martin F."/>
            <person name="Kauserud H."/>
        </authorList>
    </citation>
    <scope>NUCLEOTIDE SEQUENCE</scope>
    <source>
        <strain evidence="2">CBHHK188m</strain>
    </source>
</reference>
<gene>
    <name evidence="2" type="ORF">DFH07DRAFT_952787</name>
</gene>
<evidence type="ECO:0000256" key="1">
    <source>
        <dbReference type="SAM" id="MobiDB-lite"/>
    </source>
</evidence>
<accession>A0AAD7JZF7</accession>
<dbReference type="AlphaFoldDB" id="A0AAD7JZF7"/>
<organism evidence="2 3">
    <name type="scientific">Mycena maculata</name>
    <dbReference type="NCBI Taxonomy" id="230809"/>
    <lineage>
        <taxon>Eukaryota</taxon>
        <taxon>Fungi</taxon>
        <taxon>Dikarya</taxon>
        <taxon>Basidiomycota</taxon>
        <taxon>Agaricomycotina</taxon>
        <taxon>Agaricomycetes</taxon>
        <taxon>Agaricomycetidae</taxon>
        <taxon>Agaricales</taxon>
        <taxon>Marasmiineae</taxon>
        <taxon>Mycenaceae</taxon>
        <taxon>Mycena</taxon>
    </lineage>
</organism>
<sequence>MVSPKSKPTATCPKARPKVSSSLRLFDAFNHPLAYSLGLHLLAPGSIMDYARPELKACVMSALPVLRYLKRNIDLHDLSVEARVFYGGINHIMERLHTIPQEWYDLCVDEDIYPPNAASLIKVIPPLRTKISLGPGDHRPLGKTFANYDQTDPTPAQIHTFLSNLPAIPPRSPSPAPEPEAESGPVASSSRLIAHVAVPAGPTKKRPRELEDDDSAVSDAGAPSDDPAPAPEPKTSRVRRTKRSKTDEGSPETARPSKRKKSKGKAKEEVASNKIPDAPHRRNRSPGAKAASRSDRDPDATKISKLIAARVQQAKDAKAGTPVQLNVDLDGDNYNLGDPGDIYLYLVRKKAQLAPDRFFTGYPTTTAHRRLDSDTYVNRFESLELIDVQKILEVDIKDTLIPEEPCMFCILHRVECVPIAFGHGCLNCFLKGFRYCCHTATMSELIKFHTEFAERFAEASHTTGIIVDQFQRTATRLASITALYNDASIDFAEAFDHLVRHFNDCVEKFGDEAFATRFSDSSLAVRTHLADLVAQFRGTFKSFKNLDMSDVDFGKPPCPLSTARALTDIAQDTSESVEAVDADADGEEEVEEEEEEESRPATPPKTASKPSSRPSAAKPFFDAEEARLQTFARAPSFHSKPRRPHGQGLPVPDDLIRQKVITMFRGRKPIGSCSQCTLLSIPCTAVRAGRDCKECELSLNPLCNFATFDFFAQAVDTEDKQAIADHKVSPNWRIYSKYEAWFALYPYVESVIDECQGQHRMEAAAALTHLLTAIDPAAFELIYQILSAQYRTSSGLLHLFQSMAASNASRRSLIGDQAFITQMAMARAQALILPRPAPRTVPLSQIPLTIEDVIDFTGGSGFINPSDTVGRGAYIEDE</sequence>
<feature type="compositionally biased region" description="Low complexity" evidence="1">
    <location>
        <begin position="604"/>
        <end position="617"/>
    </location>
</feature>
<evidence type="ECO:0000313" key="3">
    <source>
        <dbReference type="Proteomes" id="UP001215280"/>
    </source>
</evidence>
<evidence type="ECO:0000313" key="2">
    <source>
        <dbReference type="EMBL" id="KAJ7773745.1"/>
    </source>
</evidence>
<dbReference type="Proteomes" id="UP001215280">
    <property type="component" value="Unassembled WGS sequence"/>
</dbReference>
<proteinExistence type="predicted"/>
<name>A0AAD7JZF7_9AGAR</name>
<feature type="region of interest" description="Disordered" evidence="1">
    <location>
        <begin position="133"/>
        <end position="299"/>
    </location>
</feature>
<protein>
    <submittedName>
        <fullName evidence="2">Uncharacterized protein</fullName>
    </submittedName>
</protein>
<dbReference type="EMBL" id="JARJLG010000017">
    <property type="protein sequence ID" value="KAJ7773745.1"/>
    <property type="molecule type" value="Genomic_DNA"/>
</dbReference>
<comment type="caution">
    <text evidence="2">The sequence shown here is derived from an EMBL/GenBank/DDBJ whole genome shotgun (WGS) entry which is preliminary data.</text>
</comment>